<dbReference type="InterPro" id="IPR002725">
    <property type="entry name" value="YgjP-like_metallopeptidase"/>
</dbReference>
<dbReference type="PANTHER" id="PTHR30399">
    <property type="entry name" value="UNCHARACTERIZED PROTEIN YGJP"/>
    <property type="match status" value="1"/>
</dbReference>
<dbReference type="PANTHER" id="PTHR30399:SF1">
    <property type="entry name" value="UTP PYROPHOSPHATASE"/>
    <property type="match status" value="1"/>
</dbReference>
<dbReference type="Gene3D" id="3.30.2010.10">
    <property type="entry name" value="Metalloproteases ('zincins'), catalytic domain"/>
    <property type="match status" value="1"/>
</dbReference>
<reference evidence="2" key="1">
    <citation type="journal article" date="2012" name="Science">
        <title>Fermentation, hydrogen, and sulfur metabolism in multiple uncultivated bacterial phyla.</title>
        <authorList>
            <person name="Wrighton K.C."/>
            <person name="Thomas B.C."/>
            <person name="Sharon I."/>
            <person name="Miller C.S."/>
            <person name="Castelle C.J."/>
            <person name="VerBerkmoes N.C."/>
            <person name="Wilkins M.J."/>
            <person name="Hettich R.L."/>
            <person name="Lipton M.S."/>
            <person name="Williams K.H."/>
            <person name="Long P.E."/>
            <person name="Banfield J.F."/>
        </authorList>
    </citation>
    <scope>NUCLEOTIDE SEQUENCE [LARGE SCALE GENOMIC DNA]</scope>
</reference>
<name>K2GIS1_9BACT</name>
<accession>K2GIS1</accession>
<sequence length="219" mass="25930">MELKYSIVRKRVKNLRITIKNTWDIIVSSPWFYTKGQIDKVVMAKKDWIEKKLKKFENNGDILDTEPGKIIYFGDKYDFILDEKLKSDNIDTENKSITSKMDLSKESNLNSWYKKKAKEYLTRRTEELIAEHSFKVGKITVRSQKTRWGSCSAKNDISLNSALLKCPSWVIDYVIYHELAHTVQKNHSKSFWDLVGRYVSDYKELRNWLKKHWGKLIVP</sequence>
<dbReference type="Pfam" id="PF01863">
    <property type="entry name" value="YgjP-like"/>
    <property type="match status" value="1"/>
</dbReference>
<organism evidence="2">
    <name type="scientific">uncultured bacterium</name>
    <name type="common">gcode 4</name>
    <dbReference type="NCBI Taxonomy" id="1234023"/>
    <lineage>
        <taxon>Bacteria</taxon>
        <taxon>environmental samples</taxon>
    </lineage>
</organism>
<proteinExistence type="predicted"/>
<evidence type="ECO:0000313" key="2">
    <source>
        <dbReference type="EMBL" id="EKE30369.1"/>
    </source>
</evidence>
<dbReference type="EMBL" id="AMFJ01000001">
    <property type="protein sequence ID" value="EKE30369.1"/>
    <property type="molecule type" value="Genomic_DNA"/>
</dbReference>
<protein>
    <recommendedName>
        <fullName evidence="1">YgjP-like metallopeptidase domain-containing protein</fullName>
    </recommendedName>
</protein>
<dbReference type="AlphaFoldDB" id="K2GIS1"/>
<comment type="caution">
    <text evidence="2">The sequence shown here is derived from an EMBL/GenBank/DDBJ whole genome shotgun (WGS) entry which is preliminary data.</text>
</comment>
<gene>
    <name evidence="2" type="ORF">ACD_2C00001G0019</name>
</gene>
<dbReference type="CDD" id="cd07344">
    <property type="entry name" value="M48_yhfN_like"/>
    <property type="match status" value="1"/>
</dbReference>
<feature type="domain" description="YgjP-like metallopeptidase" evidence="1">
    <location>
        <begin position="13"/>
        <end position="212"/>
    </location>
</feature>
<dbReference type="InterPro" id="IPR053136">
    <property type="entry name" value="UTP_pyrophosphatase-like"/>
</dbReference>
<evidence type="ECO:0000259" key="1">
    <source>
        <dbReference type="Pfam" id="PF01863"/>
    </source>
</evidence>